<keyword evidence="3 6" id="KW-0349">Heme</keyword>
<keyword evidence="8" id="KW-0812">Transmembrane</keyword>
<organism evidence="9 10">
    <name type="scientific">Apiospora hydei</name>
    <dbReference type="NCBI Taxonomy" id="1337664"/>
    <lineage>
        <taxon>Eukaryota</taxon>
        <taxon>Fungi</taxon>
        <taxon>Dikarya</taxon>
        <taxon>Ascomycota</taxon>
        <taxon>Pezizomycotina</taxon>
        <taxon>Sordariomycetes</taxon>
        <taxon>Xylariomycetidae</taxon>
        <taxon>Amphisphaeriales</taxon>
        <taxon>Apiosporaceae</taxon>
        <taxon>Apiospora</taxon>
    </lineage>
</organism>
<evidence type="ECO:0000313" key="10">
    <source>
        <dbReference type="Proteomes" id="UP001433268"/>
    </source>
</evidence>
<keyword evidence="5 6" id="KW-0408">Iron</keyword>
<evidence type="ECO:0000256" key="3">
    <source>
        <dbReference type="ARBA" id="ARBA00022617"/>
    </source>
</evidence>
<comment type="caution">
    <text evidence="9">The sequence shown here is derived from an EMBL/GenBank/DDBJ whole genome shotgun (WGS) entry which is preliminary data.</text>
</comment>
<keyword evidence="4 6" id="KW-0479">Metal-binding</keyword>
<keyword evidence="8" id="KW-1133">Transmembrane helix</keyword>
<dbReference type="Gene3D" id="1.10.630.10">
    <property type="entry name" value="Cytochrome P450"/>
    <property type="match status" value="1"/>
</dbReference>
<dbReference type="PANTHER" id="PTHR24305:SF166">
    <property type="entry name" value="CYTOCHROME P450 12A4, MITOCHONDRIAL-RELATED"/>
    <property type="match status" value="1"/>
</dbReference>
<feature type="region of interest" description="Disordered" evidence="7">
    <location>
        <begin position="239"/>
        <end position="258"/>
    </location>
</feature>
<dbReference type="GeneID" id="92046071"/>
<protein>
    <submittedName>
        <fullName evidence="9">Cytochrome P450</fullName>
    </submittedName>
</protein>
<keyword evidence="6" id="KW-0560">Oxidoreductase</keyword>
<sequence>MDLLACAAFSLAEVQLAKSLSMTRTETPQLASIAAILFLGQYLLLKFYRVFLYHRYFSPLRHLPGPTDNHFLFGQSINFMRSESPTGLYVKWMKQWPDAPVIRYLGVFNREVLVVNSPTAYKHLLQNNCYSFVKPGWWRKAVREIEGDGLIMMEHDEHRAHRKMLNGTLSAPSVKKLEPVVWEKAREVGLLFDSAIAADPSGNTGIISSSDTFSKFTLDIMGRITLGFEMNHLGSTAETYRQGKLEKSPSSRSKQPVLSGDPTFHEAYMAMFGQSTFGNLLTFVNAFFPIRWLPLEANRLYLRGTSWINRTLSSIIRKRQEEVTRATEVGSYEKENSRDIITFIAEETLPGGPAAGLKDNHFLGHILQLMAGGVDTTANMIAWSSYVLAGHHDIQARLQGEILDFLSRVPEPTYPDIDTLPYLNGFVKELLRVHCPGKNFAPFISSIAHTLLIIPPTYHLLLTATTIHRQALHDVILDGVHVPKGTEVDAAFAMPMTNPLIWGADADQIKPERWSHLTTEQKSPYAFPAFSSGPRMCIGMNLAYLEMKVVLVEIMRRYRFVEVVQEPRLQSPSFLLHANGLEVRVERIDRN</sequence>
<dbReference type="PROSITE" id="PS00086">
    <property type="entry name" value="CYTOCHROME_P450"/>
    <property type="match status" value="1"/>
</dbReference>
<evidence type="ECO:0000256" key="4">
    <source>
        <dbReference type="ARBA" id="ARBA00022723"/>
    </source>
</evidence>
<dbReference type="InterPro" id="IPR050121">
    <property type="entry name" value="Cytochrome_P450_monoxygenase"/>
</dbReference>
<dbReference type="SUPFAM" id="SSF48264">
    <property type="entry name" value="Cytochrome P450"/>
    <property type="match status" value="1"/>
</dbReference>
<dbReference type="PRINTS" id="PR00463">
    <property type="entry name" value="EP450I"/>
</dbReference>
<evidence type="ECO:0000313" key="9">
    <source>
        <dbReference type="EMBL" id="KAK8080878.1"/>
    </source>
</evidence>
<reference evidence="9 10" key="1">
    <citation type="submission" date="2023-01" db="EMBL/GenBank/DDBJ databases">
        <title>Analysis of 21 Apiospora genomes using comparative genomics revels a genus with tremendous synthesis potential of carbohydrate active enzymes and secondary metabolites.</title>
        <authorList>
            <person name="Sorensen T."/>
        </authorList>
    </citation>
    <scope>NUCLEOTIDE SEQUENCE [LARGE SCALE GENOMIC DNA]</scope>
    <source>
        <strain evidence="9 10">CBS 114990</strain>
    </source>
</reference>
<feature type="transmembrane region" description="Helical" evidence="8">
    <location>
        <begin position="29"/>
        <end position="48"/>
    </location>
</feature>
<comment type="cofactor">
    <cofactor evidence="1">
        <name>heme</name>
        <dbReference type="ChEBI" id="CHEBI:30413"/>
    </cofactor>
</comment>
<keyword evidence="10" id="KW-1185">Reference proteome</keyword>
<name>A0ABR1WBJ6_9PEZI</name>
<evidence type="ECO:0000256" key="6">
    <source>
        <dbReference type="RuleBase" id="RU000461"/>
    </source>
</evidence>
<evidence type="ECO:0000256" key="5">
    <source>
        <dbReference type="ARBA" id="ARBA00023004"/>
    </source>
</evidence>
<dbReference type="Pfam" id="PF00067">
    <property type="entry name" value="p450"/>
    <property type="match status" value="2"/>
</dbReference>
<comment type="similarity">
    <text evidence="2 6">Belongs to the cytochrome P450 family.</text>
</comment>
<dbReference type="EMBL" id="JAQQWN010000006">
    <property type="protein sequence ID" value="KAK8080878.1"/>
    <property type="molecule type" value="Genomic_DNA"/>
</dbReference>
<dbReference type="Proteomes" id="UP001433268">
    <property type="component" value="Unassembled WGS sequence"/>
</dbReference>
<proteinExistence type="inferred from homology"/>
<dbReference type="PANTHER" id="PTHR24305">
    <property type="entry name" value="CYTOCHROME P450"/>
    <property type="match status" value="1"/>
</dbReference>
<evidence type="ECO:0000256" key="1">
    <source>
        <dbReference type="ARBA" id="ARBA00001971"/>
    </source>
</evidence>
<keyword evidence="6" id="KW-0503">Monooxygenase</keyword>
<evidence type="ECO:0000256" key="7">
    <source>
        <dbReference type="SAM" id="MobiDB-lite"/>
    </source>
</evidence>
<keyword evidence="8" id="KW-0472">Membrane</keyword>
<dbReference type="InterPro" id="IPR017972">
    <property type="entry name" value="Cyt_P450_CS"/>
</dbReference>
<dbReference type="InterPro" id="IPR036396">
    <property type="entry name" value="Cyt_P450_sf"/>
</dbReference>
<dbReference type="InterPro" id="IPR001128">
    <property type="entry name" value="Cyt_P450"/>
</dbReference>
<evidence type="ECO:0000256" key="2">
    <source>
        <dbReference type="ARBA" id="ARBA00010617"/>
    </source>
</evidence>
<dbReference type="RefSeq" id="XP_066668353.1">
    <property type="nucleotide sequence ID" value="XM_066813011.1"/>
</dbReference>
<dbReference type="InterPro" id="IPR002401">
    <property type="entry name" value="Cyt_P450_E_grp-I"/>
</dbReference>
<dbReference type="PRINTS" id="PR00385">
    <property type="entry name" value="P450"/>
</dbReference>
<gene>
    <name evidence="9" type="ORF">PG997_008696</name>
</gene>
<evidence type="ECO:0000256" key="8">
    <source>
        <dbReference type="SAM" id="Phobius"/>
    </source>
</evidence>
<accession>A0ABR1WBJ6</accession>